<gene>
    <name evidence="3" type="ORF">P174DRAFT_378484</name>
</gene>
<dbReference type="InterPro" id="IPR054505">
    <property type="entry name" value="Myb_DNA-bind_8"/>
</dbReference>
<dbReference type="Pfam" id="PF22980">
    <property type="entry name" value="Myb_DNA-bind_8"/>
    <property type="match status" value="1"/>
</dbReference>
<evidence type="ECO:0000313" key="3">
    <source>
        <dbReference type="EMBL" id="PKX89758.1"/>
    </source>
</evidence>
<dbReference type="AlphaFoldDB" id="A0A2I1BWK3"/>
<reference evidence="4" key="1">
    <citation type="journal article" date="2018" name="Proc. Natl. Acad. Sci. U.S.A.">
        <title>Linking secondary metabolites to gene clusters through genome sequencing of six diverse Aspergillus species.</title>
        <authorList>
            <person name="Kaerboelling I."/>
            <person name="Vesth T.C."/>
            <person name="Frisvad J.C."/>
            <person name="Nybo J.L."/>
            <person name="Theobald S."/>
            <person name="Kuo A."/>
            <person name="Bowyer P."/>
            <person name="Matsuda Y."/>
            <person name="Mondo S."/>
            <person name="Lyhne E.K."/>
            <person name="Kogle M.E."/>
            <person name="Clum A."/>
            <person name="Lipzen A."/>
            <person name="Salamov A."/>
            <person name="Ngan C.Y."/>
            <person name="Daum C."/>
            <person name="Chiniquy J."/>
            <person name="Barry K."/>
            <person name="LaButti K."/>
            <person name="Haridas S."/>
            <person name="Simmons B.A."/>
            <person name="Magnuson J.K."/>
            <person name="Mortensen U.H."/>
            <person name="Larsen T.O."/>
            <person name="Grigoriev I.V."/>
            <person name="Baker S.E."/>
            <person name="Andersen M.R."/>
        </authorList>
    </citation>
    <scope>NUCLEOTIDE SEQUENCE [LARGE SCALE GENOMIC DNA]</scope>
    <source>
        <strain evidence="4">IBT 16806</strain>
    </source>
</reference>
<dbReference type="RefSeq" id="XP_024678353.1">
    <property type="nucleotide sequence ID" value="XM_024822840.1"/>
</dbReference>
<sequence length="178" mass="18863">MAPTNPDETVHFLLSCIRYSNSGKVDFNEVAKECNIVSRGAAAKRYERLLKAYNEAAKETTTTTTAGSEPDAGAASPDSSPKKPKPAKAGSPKETKAKQAGESDSASSPAKRKPAGQSSKVRAKRARVAKETVLESAHRVIEQRLSPVEEEEVSDAEEEKGLGADADATAVDGETLFD</sequence>
<name>A0A2I1BWK3_ASPN1</name>
<dbReference type="Proteomes" id="UP000234474">
    <property type="component" value="Unassembled WGS sequence"/>
</dbReference>
<feature type="compositionally biased region" description="Acidic residues" evidence="1">
    <location>
        <begin position="148"/>
        <end position="158"/>
    </location>
</feature>
<feature type="compositionally biased region" description="Basic and acidic residues" evidence="1">
    <location>
        <begin position="128"/>
        <end position="142"/>
    </location>
</feature>
<evidence type="ECO:0000259" key="2">
    <source>
        <dbReference type="Pfam" id="PF22980"/>
    </source>
</evidence>
<dbReference type="VEuPathDB" id="FungiDB:P174DRAFT_378484"/>
<feature type="compositionally biased region" description="Basic and acidic residues" evidence="1">
    <location>
        <begin position="91"/>
        <end position="101"/>
    </location>
</feature>
<dbReference type="OrthoDB" id="5353914at2759"/>
<dbReference type="EMBL" id="MSZS01000009">
    <property type="protein sequence ID" value="PKX89758.1"/>
    <property type="molecule type" value="Genomic_DNA"/>
</dbReference>
<comment type="caution">
    <text evidence="3">The sequence shown here is derived from an EMBL/GenBank/DDBJ whole genome shotgun (WGS) entry which is preliminary data.</text>
</comment>
<dbReference type="OMA" id="EFCNTGA"/>
<feature type="region of interest" description="Disordered" evidence="1">
    <location>
        <begin position="58"/>
        <end position="178"/>
    </location>
</feature>
<protein>
    <recommendedName>
        <fullName evidence="2">Myb-like DNA-binding domain-containing protein</fullName>
    </recommendedName>
</protein>
<evidence type="ECO:0000256" key="1">
    <source>
        <dbReference type="SAM" id="MobiDB-lite"/>
    </source>
</evidence>
<feature type="domain" description="Myb-like DNA-binding" evidence="2">
    <location>
        <begin position="6"/>
        <end position="54"/>
    </location>
</feature>
<accession>A0A2I1BWK3</accession>
<dbReference type="GeneID" id="36530166"/>
<proteinExistence type="predicted"/>
<keyword evidence="4" id="KW-1185">Reference proteome</keyword>
<organism evidence="3 4">
    <name type="scientific">Aspergillus novofumigatus (strain IBT 16806)</name>
    <dbReference type="NCBI Taxonomy" id="1392255"/>
    <lineage>
        <taxon>Eukaryota</taxon>
        <taxon>Fungi</taxon>
        <taxon>Dikarya</taxon>
        <taxon>Ascomycota</taxon>
        <taxon>Pezizomycotina</taxon>
        <taxon>Eurotiomycetes</taxon>
        <taxon>Eurotiomycetidae</taxon>
        <taxon>Eurotiales</taxon>
        <taxon>Aspergillaceae</taxon>
        <taxon>Aspergillus</taxon>
        <taxon>Aspergillus subgen. Fumigati</taxon>
    </lineage>
</organism>
<dbReference type="STRING" id="1392255.A0A2I1BWK3"/>
<evidence type="ECO:0000313" key="4">
    <source>
        <dbReference type="Proteomes" id="UP000234474"/>
    </source>
</evidence>
<feature type="compositionally biased region" description="Low complexity" evidence="1">
    <location>
        <begin position="60"/>
        <end position="79"/>
    </location>
</feature>